<proteinExistence type="predicted"/>
<comment type="caution">
    <text evidence="2">The sequence shown here is derived from an EMBL/GenBank/DDBJ whole genome shotgun (WGS) entry which is preliminary data.</text>
</comment>
<dbReference type="AlphaFoldDB" id="A0A3L6TSF9"/>
<name>A0A3L6TSF9_PANMI</name>
<reference evidence="3" key="1">
    <citation type="journal article" date="2019" name="Nat. Commun.">
        <title>The genome of broomcorn millet.</title>
        <authorList>
            <person name="Zou C."/>
            <person name="Miki D."/>
            <person name="Li D."/>
            <person name="Tang Q."/>
            <person name="Xiao L."/>
            <person name="Rajput S."/>
            <person name="Deng P."/>
            <person name="Jia W."/>
            <person name="Huang R."/>
            <person name="Zhang M."/>
            <person name="Sun Y."/>
            <person name="Hu J."/>
            <person name="Fu X."/>
            <person name="Schnable P.S."/>
            <person name="Li F."/>
            <person name="Zhang H."/>
            <person name="Feng B."/>
            <person name="Zhu X."/>
            <person name="Liu R."/>
            <person name="Schnable J.C."/>
            <person name="Zhu J.-K."/>
            <person name="Zhang H."/>
        </authorList>
    </citation>
    <scope>NUCLEOTIDE SEQUENCE [LARGE SCALE GENOMIC DNA]</scope>
</reference>
<protein>
    <submittedName>
        <fullName evidence="2">Uncharacterized protein</fullName>
    </submittedName>
</protein>
<evidence type="ECO:0000313" key="3">
    <source>
        <dbReference type="Proteomes" id="UP000275267"/>
    </source>
</evidence>
<feature type="compositionally biased region" description="Basic and acidic residues" evidence="1">
    <location>
        <begin position="46"/>
        <end position="56"/>
    </location>
</feature>
<evidence type="ECO:0000313" key="2">
    <source>
        <dbReference type="EMBL" id="RLN42128.1"/>
    </source>
</evidence>
<keyword evidence="3" id="KW-1185">Reference proteome</keyword>
<dbReference type="Proteomes" id="UP000275267">
    <property type="component" value="Unassembled WGS sequence"/>
</dbReference>
<evidence type="ECO:0000256" key="1">
    <source>
        <dbReference type="SAM" id="MobiDB-lite"/>
    </source>
</evidence>
<feature type="region of interest" description="Disordered" evidence="1">
    <location>
        <begin position="35"/>
        <end position="56"/>
    </location>
</feature>
<accession>A0A3L6TSF9</accession>
<sequence length="56" mass="5804">MVIGKLKYLIGPASGHHPTLSTSVPCVHMVGAELGSVVSDGGSDPQPRKKGEKLHV</sequence>
<dbReference type="EMBL" id="PQIB02000001">
    <property type="protein sequence ID" value="RLN42128.1"/>
    <property type="molecule type" value="Genomic_DNA"/>
</dbReference>
<gene>
    <name evidence="2" type="ORF">C2845_PM01G44940</name>
</gene>
<organism evidence="2 3">
    <name type="scientific">Panicum miliaceum</name>
    <name type="common">Proso millet</name>
    <name type="synonym">Broomcorn millet</name>
    <dbReference type="NCBI Taxonomy" id="4540"/>
    <lineage>
        <taxon>Eukaryota</taxon>
        <taxon>Viridiplantae</taxon>
        <taxon>Streptophyta</taxon>
        <taxon>Embryophyta</taxon>
        <taxon>Tracheophyta</taxon>
        <taxon>Spermatophyta</taxon>
        <taxon>Magnoliopsida</taxon>
        <taxon>Liliopsida</taxon>
        <taxon>Poales</taxon>
        <taxon>Poaceae</taxon>
        <taxon>PACMAD clade</taxon>
        <taxon>Panicoideae</taxon>
        <taxon>Panicodae</taxon>
        <taxon>Paniceae</taxon>
        <taxon>Panicinae</taxon>
        <taxon>Panicum</taxon>
        <taxon>Panicum sect. Panicum</taxon>
    </lineage>
</organism>